<feature type="transmembrane region" description="Helical" evidence="6">
    <location>
        <begin position="473"/>
        <end position="493"/>
    </location>
</feature>
<sequence length="514" mass="54850">MSPKPPDSRGATFKLNVAANYASQAYAGLIGLVMVPVYLRLMSGEAYGLVGFFALLQAWAQLLDLGLSATVAREAARHAGGAGDSHGFRCLLRVFEWMFWFTGALLAVLFALGAEAVANSWLNVRALPAQDVRAALQAMGLAVALRWIAGLYRGVIMGMERQVWLNVFNAAVVSLRFVGVLPVLWWMDASVIGFFVFQAVVSVAELAVLTITALRLAPADRSRPVRPDWPVLGPALRFSAGIAFATIVWVVVTQADKLVLSATMPLAEYGYFTAAVTAASAASLLSAAVSQAILPRLTQLAASGQEGEITALYRRTTRLVMVFGMPPALGLVFLAEPVLWAWTGDRSFARDYAAVLALYAAGNGFLTLTVFPYYLQYARGDLRLHVWGNALFAAVLVPAILYAATVHGAMGTAWVWAGANAAFFLLWTPIVHRRFAPGVHEAWLVQDILRPIALPLAMGAAAAWAIPPDAGRMAAATAVALACSLMCGAAGAVSGMGRRLESPPLYSQDEGRLP</sequence>
<feature type="transmembrane region" description="Helical" evidence="6">
    <location>
        <begin position="448"/>
        <end position="467"/>
    </location>
</feature>
<evidence type="ECO:0000256" key="3">
    <source>
        <dbReference type="ARBA" id="ARBA00022692"/>
    </source>
</evidence>
<dbReference type="InterPro" id="IPR050833">
    <property type="entry name" value="Poly_Biosynth_Transport"/>
</dbReference>
<dbReference type="RefSeq" id="WP_145896627.1">
    <property type="nucleotide sequence ID" value="NZ_VOBQ01000025.1"/>
</dbReference>
<feature type="transmembrane region" description="Helical" evidence="6">
    <location>
        <begin position="134"/>
        <end position="152"/>
    </location>
</feature>
<comment type="subcellular location">
    <subcellularLocation>
        <location evidence="1">Cell membrane</location>
        <topology evidence="1">Multi-pass membrane protein</topology>
    </subcellularLocation>
</comment>
<evidence type="ECO:0000256" key="5">
    <source>
        <dbReference type="ARBA" id="ARBA00023136"/>
    </source>
</evidence>
<feature type="transmembrane region" description="Helical" evidence="6">
    <location>
        <begin position="386"/>
        <end position="404"/>
    </location>
</feature>
<feature type="transmembrane region" description="Helical" evidence="6">
    <location>
        <begin position="229"/>
        <end position="251"/>
    </location>
</feature>
<feature type="transmembrane region" description="Helical" evidence="6">
    <location>
        <begin position="319"/>
        <end position="340"/>
    </location>
</feature>
<accession>A0A562ZG09</accession>
<evidence type="ECO:0000313" key="7">
    <source>
        <dbReference type="EMBL" id="TWO66651.1"/>
    </source>
</evidence>
<dbReference type="InterPro" id="IPR002797">
    <property type="entry name" value="Polysacc_synth"/>
</dbReference>
<reference evidence="7 8" key="1">
    <citation type="submission" date="2019-07" db="EMBL/GenBank/DDBJ databases">
        <title>Caenimonas sedimenti sp. nov., isolated from activated sludge.</title>
        <authorList>
            <person name="Xu J."/>
        </authorList>
    </citation>
    <scope>NUCLEOTIDE SEQUENCE [LARGE SCALE GENOMIC DNA]</scope>
    <source>
        <strain evidence="7 8">HX-9-20</strain>
    </source>
</reference>
<proteinExistence type="predicted"/>
<dbReference type="Pfam" id="PF01943">
    <property type="entry name" value="Polysacc_synt"/>
    <property type="match status" value="1"/>
</dbReference>
<evidence type="ECO:0000256" key="4">
    <source>
        <dbReference type="ARBA" id="ARBA00022989"/>
    </source>
</evidence>
<feature type="transmembrane region" description="Helical" evidence="6">
    <location>
        <begin position="410"/>
        <end position="427"/>
    </location>
</feature>
<evidence type="ECO:0000256" key="6">
    <source>
        <dbReference type="SAM" id="Phobius"/>
    </source>
</evidence>
<name>A0A562ZG09_9BURK</name>
<dbReference type="OrthoDB" id="653189at2"/>
<comment type="caution">
    <text evidence="7">The sequence shown here is derived from an EMBL/GenBank/DDBJ whole genome shotgun (WGS) entry which is preliminary data.</text>
</comment>
<feature type="transmembrane region" description="Helical" evidence="6">
    <location>
        <begin position="271"/>
        <end position="294"/>
    </location>
</feature>
<evidence type="ECO:0000256" key="2">
    <source>
        <dbReference type="ARBA" id="ARBA00022475"/>
    </source>
</evidence>
<feature type="transmembrane region" description="Helical" evidence="6">
    <location>
        <begin position="21"/>
        <end position="41"/>
    </location>
</feature>
<evidence type="ECO:0000256" key="1">
    <source>
        <dbReference type="ARBA" id="ARBA00004651"/>
    </source>
</evidence>
<feature type="transmembrane region" description="Helical" evidence="6">
    <location>
        <begin position="192"/>
        <end position="217"/>
    </location>
</feature>
<feature type="transmembrane region" description="Helical" evidence="6">
    <location>
        <begin position="47"/>
        <end position="67"/>
    </location>
</feature>
<keyword evidence="3 6" id="KW-0812">Transmembrane</keyword>
<dbReference type="PANTHER" id="PTHR30250:SF26">
    <property type="entry name" value="PSMA PROTEIN"/>
    <property type="match status" value="1"/>
</dbReference>
<keyword evidence="4 6" id="KW-1133">Transmembrane helix</keyword>
<dbReference type="PANTHER" id="PTHR30250">
    <property type="entry name" value="PST FAMILY PREDICTED COLANIC ACID TRANSPORTER"/>
    <property type="match status" value="1"/>
</dbReference>
<keyword evidence="2" id="KW-1003">Cell membrane</keyword>
<evidence type="ECO:0000313" key="8">
    <source>
        <dbReference type="Proteomes" id="UP000318199"/>
    </source>
</evidence>
<keyword evidence="5 6" id="KW-0472">Membrane</keyword>
<feature type="transmembrane region" description="Helical" evidence="6">
    <location>
        <begin position="164"/>
        <end position="186"/>
    </location>
</feature>
<feature type="transmembrane region" description="Helical" evidence="6">
    <location>
        <begin position="352"/>
        <end position="374"/>
    </location>
</feature>
<protein>
    <submittedName>
        <fullName evidence="7">Oligosaccharide flippase family protein</fullName>
    </submittedName>
</protein>
<dbReference type="GO" id="GO:0005886">
    <property type="term" value="C:plasma membrane"/>
    <property type="evidence" value="ECO:0007669"/>
    <property type="project" value="UniProtKB-SubCell"/>
</dbReference>
<keyword evidence="8" id="KW-1185">Reference proteome</keyword>
<dbReference type="EMBL" id="VOBQ01000025">
    <property type="protein sequence ID" value="TWO66651.1"/>
    <property type="molecule type" value="Genomic_DNA"/>
</dbReference>
<feature type="transmembrane region" description="Helical" evidence="6">
    <location>
        <begin position="94"/>
        <end position="114"/>
    </location>
</feature>
<dbReference type="Proteomes" id="UP000318199">
    <property type="component" value="Unassembled WGS sequence"/>
</dbReference>
<organism evidence="7 8">
    <name type="scientific">Caenimonas sedimenti</name>
    <dbReference type="NCBI Taxonomy" id="2596921"/>
    <lineage>
        <taxon>Bacteria</taxon>
        <taxon>Pseudomonadati</taxon>
        <taxon>Pseudomonadota</taxon>
        <taxon>Betaproteobacteria</taxon>
        <taxon>Burkholderiales</taxon>
        <taxon>Comamonadaceae</taxon>
        <taxon>Caenimonas</taxon>
    </lineage>
</organism>
<gene>
    <name evidence="7" type="ORF">FN976_26415</name>
</gene>
<dbReference type="AlphaFoldDB" id="A0A562ZG09"/>